<protein>
    <submittedName>
        <fullName evidence="3">Gamma-carboxymuconolactone decarboxylase</fullName>
    </submittedName>
</protein>
<evidence type="ECO:0000259" key="2">
    <source>
        <dbReference type="Pfam" id="PF02627"/>
    </source>
</evidence>
<comment type="caution">
    <text evidence="3">The sequence shown here is derived from an EMBL/GenBank/DDBJ whole genome shotgun (WGS) entry which is preliminary data.</text>
</comment>
<organism evidence="3 4">
    <name type="scientific">Salipaludibacillus keqinensis</name>
    <dbReference type="NCBI Taxonomy" id="2045207"/>
    <lineage>
        <taxon>Bacteria</taxon>
        <taxon>Bacillati</taxon>
        <taxon>Bacillota</taxon>
        <taxon>Bacilli</taxon>
        <taxon>Bacillales</taxon>
        <taxon>Bacillaceae</taxon>
    </lineage>
</organism>
<keyword evidence="1" id="KW-0175">Coiled coil</keyword>
<dbReference type="Pfam" id="PF02627">
    <property type="entry name" value="CMD"/>
    <property type="match status" value="2"/>
</dbReference>
<evidence type="ECO:0000313" key="4">
    <source>
        <dbReference type="Proteomes" id="UP000248214"/>
    </source>
</evidence>
<dbReference type="PANTHER" id="PTHR33930">
    <property type="entry name" value="ALKYL HYDROPEROXIDE REDUCTASE AHPD"/>
    <property type="match status" value="1"/>
</dbReference>
<dbReference type="Gene3D" id="1.20.1290.10">
    <property type="entry name" value="AhpD-like"/>
    <property type="match status" value="2"/>
</dbReference>
<reference evidence="3 4" key="1">
    <citation type="submission" date="2017-10" db="EMBL/GenBank/DDBJ databases">
        <title>Bacillus sp. nov., a halophilic bacterium isolated from a Keqin Lake.</title>
        <authorList>
            <person name="Wang H."/>
        </authorList>
    </citation>
    <scope>NUCLEOTIDE SEQUENCE [LARGE SCALE GENOMIC DNA]</scope>
    <source>
        <strain evidence="3 4">KQ-12</strain>
    </source>
</reference>
<sequence length="300" mass="34706">MIWKGWLCVLNEKTYNYSLVYINLPILSKGGKNMKEYRHESENIHKKNEEVLELQEQIKQKFRDKRGYWSEGIWSSMLNLDPYFLEQYLDFSLVPFEKKHISLKDKELIYIAFDVSATHMYEPGTQAHMENALEYGATTEEILEVIEIASLLGMQTFHFGGPILIDELEKIGMNVSQDLSEQQLKMKNSFIEKHGYWDEIWDAPLRLSPQIFSAYLGLSTVPLKHGQLTQKMRQFVSLAVDSASTHLNEKGMRMHIRNALEFGASKEEITEVFELVSTLGIHAATTSVPILEKVLQLREK</sequence>
<feature type="coiled-coil region" evidence="1">
    <location>
        <begin position="37"/>
        <end position="64"/>
    </location>
</feature>
<dbReference type="PANTHER" id="PTHR33930:SF2">
    <property type="entry name" value="BLR3452 PROTEIN"/>
    <property type="match status" value="1"/>
</dbReference>
<gene>
    <name evidence="3" type="ORF">CR194_09105</name>
</gene>
<proteinExistence type="predicted"/>
<evidence type="ECO:0000256" key="1">
    <source>
        <dbReference type="SAM" id="Coils"/>
    </source>
</evidence>
<name>A0A323TFP6_9BACI</name>
<dbReference type="GO" id="GO:0051920">
    <property type="term" value="F:peroxiredoxin activity"/>
    <property type="evidence" value="ECO:0007669"/>
    <property type="project" value="InterPro"/>
</dbReference>
<accession>A0A323TFP6</accession>
<dbReference type="AlphaFoldDB" id="A0A323TFP6"/>
<dbReference type="SUPFAM" id="SSF69118">
    <property type="entry name" value="AhpD-like"/>
    <property type="match status" value="1"/>
</dbReference>
<evidence type="ECO:0000313" key="3">
    <source>
        <dbReference type="EMBL" id="PYZ93340.1"/>
    </source>
</evidence>
<feature type="domain" description="Carboxymuconolactone decarboxylase-like" evidence="2">
    <location>
        <begin position="82"/>
        <end position="150"/>
    </location>
</feature>
<dbReference type="InterPro" id="IPR003779">
    <property type="entry name" value="CMD-like"/>
</dbReference>
<feature type="domain" description="Carboxymuconolactone decarboxylase-like" evidence="2">
    <location>
        <begin position="209"/>
        <end position="278"/>
    </location>
</feature>
<dbReference type="EMBL" id="PDOD01000002">
    <property type="protein sequence ID" value="PYZ93340.1"/>
    <property type="molecule type" value="Genomic_DNA"/>
</dbReference>
<dbReference type="InterPro" id="IPR029032">
    <property type="entry name" value="AhpD-like"/>
</dbReference>
<keyword evidence="4" id="KW-1185">Reference proteome</keyword>
<dbReference type="Proteomes" id="UP000248214">
    <property type="component" value="Unassembled WGS sequence"/>
</dbReference>